<evidence type="ECO:0000256" key="3">
    <source>
        <dbReference type="ARBA" id="ARBA00022605"/>
    </source>
</evidence>
<dbReference type="Pfam" id="PF00800">
    <property type="entry name" value="PDT"/>
    <property type="match status" value="1"/>
</dbReference>
<dbReference type="PANTHER" id="PTHR21022">
    <property type="entry name" value="PREPHENATE DEHYDRATASE P PROTEIN"/>
    <property type="match status" value="1"/>
</dbReference>
<evidence type="ECO:0000256" key="5">
    <source>
        <dbReference type="ARBA" id="ARBA00023222"/>
    </source>
</evidence>
<evidence type="ECO:0000259" key="9">
    <source>
        <dbReference type="PROSITE" id="PS51671"/>
    </source>
</evidence>
<evidence type="ECO:0000256" key="6">
    <source>
        <dbReference type="ARBA" id="ARBA00023239"/>
    </source>
</evidence>
<dbReference type="InterPro" id="IPR001086">
    <property type="entry name" value="Preph_deHydtase"/>
</dbReference>
<dbReference type="CDD" id="cd13631">
    <property type="entry name" value="PBP2_Ct-PDT_like"/>
    <property type="match status" value="1"/>
</dbReference>
<dbReference type="InterPro" id="IPR008242">
    <property type="entry name" value="Chor_mutase/pphenate_deHydtase"/>
</dbReference>
<evidence type="ECO:0000259" key="8">
    <source>
        <dbReference type="PROSITE" id="PS51171"/>
    </source>
</evidence>
<evidence type="ECO:0000256" key="7">
    <source>
        <dbReference type="ARBA" id="ARBA00047848"/>
    </source>
</evidence>
<comment type="catalytic activity">
    <reaction evidence="7">
        <text>prephenate + H(+) = 3-phenylpyruvate + CO2 + H2O</text>
        <dbReference type="Rhea" id="RHEA:21648"/>
        <dbReference type="ChEBI" id="CHEBI:15377"/>
        <dbReference type="ChEBI" id="CHEBI:15378"/>
        <dbReference type="ChEBI" id="CHEBI:16526"/>
        <dbReference type="ChEBI" id="CHEBI:18005"/>
        <dbReference type="ChEBI" id="CHEBI:29934"/>
        <dbReference type="EC" id="4.2.1.51"/>
    </reaction>
</comment>
<dbReference type="InterPro" id="IPR045865">
    <property type="entry name" value="ACT-like_dom_sf"/>
</dbReference>
<dbReference type="Gene3D" id="3.40.190.10">
    <property type="entry name" value="Periplasmic binding protein-like II"/>
    <property type="match status" value="2"/>
</dbReference>
<dbReference type="Gene3D" id="3.30.70.260">
    <property type="match status" value="1"/>
</dbReference>
<protein>
    <recommendedName>
        <fullName evidence="2">prephenate dehydratase</fullName>
        <ecNumber evidence="2">4.2.1.51</ecNumber>
    </recommendedName>
</protein>
<keyword evidence="6" id="KW-0456">Lyase</keyword>
<dbReference type="EC" id="4.2.1.51" evidence="2"/>
<dbReference type="PROSITE" id="PS51171">
    <property type="entry name" value="PREPHENATE_DEHYDR_3"/>
    <property type="match status" value="1"/>
</dbReference>
<proteinExistence type="predicted"/>
<dbReference type="PROSITE" id="PS00857">
    <property type="entry name" value="PREPHENATE_DEHYDR_1"/>
    <property type="match status" value="1"/>
</dbReference>
<dbReference type="PIRSF" id="PIRSF001500">
    <property type="entry name" value="Chor_mut_pdt_Ppr"/>
    <property type="match status" value="1"/>
</dbReference>
<accession>A0ABS3QG77</accession>
<comment type="pathway">
    <text evidence="1">Amino-acid biosynthesis; L-phenylalanine biosynthesis; phenylpyruvate from prephenate: step 1/1.</text>
</comment>
<evidence type="ECO:0000256" key="4">
    <source>
        <dbReference type="ARBA" id="ARBA00023141"/>
    </source>
</evidence>
<evidence type="ECO:0000256" key="2">
    <source>
        <dbReference type="ARBA" id="ARBA00013147"/>
    </source>
</evidence>
<keyword evidence="3" id="KW-0028">Amino-acid biosynthesis</keyword>
<dbReference type="Proteomes" id="UP000664369">
    <property type="component" value="Unassembled WGS sequence"/>
</dbReference>
<keyword evidence="5" id="KW-0584">Phenylalanine biosynthesis</keyword>
<dbReference type="PROSITE" id="PS51671">
    <property type="entry name" value="ACT"/>
    <property type="match status" value="1"/>
</dbReference>
<sequence>MKASQQPSTMHQAPRNVSIQGFQGSFHEVAARQFFGAKPELLACTTFAAVVAHVVNGTADAGLMAMENSLAGSILPNYLLLERHAVRVTGEVYLPIHQHLMGLPGTTLADVQAVHSHPMALRQCGEFLDRHPHWKLVETDDTGHSAQLLAETRTPGVAVVAGAQAAAQFGLEILAPAIHDDPHNYTRFLVLERAETAESDPLADKASLYFCAPHAPGSLAAVLARVAAQGLNLSKLQSCPRSGHARTPAGAWHYGFHADVEFAEISQLEALLDDLAPVTEELRVLGAYRRGSMEEAMGAELSLQAERNGAQQSVLSARPTLEM</sequence>
<feature type="domain" description="Prephenate dehydratase" evidence="8">
    <location>
        <begin position="16"/>
        <end position="193"/>
    </location>
</feature>
<evidence type="ECO:0000313" key="11">
    <source>
        <dbReference type="Proteomes" id="UP000664369"/>
    </source>
</evidence>
<comment type="caution">
    <text evidence="10">The sequence shown here is derived from an EMBL/GenBank/DDBJ whole genome shotgun (WGS) entry which is preliminary data.</text>
</comment>
<organism evidence="10 11">
    <name type="scientific">Hymenobacter negativus</name>
    <dbReference type="NCBI Taxonomy" id="2795026"/>
    <lineage>
        <taxon>Bacteria</taxon>
        <taxon>Pseudomonadati</taxon>
        <taxon>Bacteroidota</taxon>
        <taxon>Cytophagia</taxon>
        <taxon>Cytophagales</taxon>
        <taxon>Hymenobacteraceae</taxon>
        <taxon>Hymenobacter</taxon>
    </lineage>
</organism>
<evidence type="ECO:0000256" key="1">
    <source>
        <dbReference type="ARBA" id="ARBA00004741"/>
    </source>
</evidence>
<dbReference type="InterPro" id="IPR018528">
    <property type="entry name" value="Preph_deHydtase_CS"/>
</dbReference>
<keyword evidence="4" id="KW-0057">Aromatic amino acid biosynthesis</keyword>
<feature type="domain" description="ACT" evidence="9">
    <location>
        <begin position="207"/>
        <end position="289"/>
    </location>
</feature>
<name>A0ABS3QG77_9BACT</name>
<evidence type="ECO:0000313" key="10">
    <source>
        <dbReference type="EMBL" id="MBO2010258.1"/>
    </source>
</evidence>
<keyword evidence="11" id="KW-1185">Reference proteome</keyword>
<dbReference type="SUPFAM" id="SSF55021">
    <property type="entry name" value="ACT-like"/>
    <property type="match status" value="1"/>
</dbReference>
<dbReference type="InterPro" id="IPR002912">
    <property type="entry name" value="ACT_dom"/>
</dbReference>
<dbReference type="PANTHER" id="PTHR21022:SF19">
    <property type="entry name" value="PREPHENATE DEHYDRATASE-RELATED"/>
    <property type="match status" value="1"/>
</dbReference>
<gene>
    <name evidence="10" type="ORF">J4E00_14445</name>
</gene>
<dbReference type="SUPFAM" id="SSF53850">
    <property type="entry name" value="Periplasmic binding protein-like II"/>
    <property type="match status" value="1"/>
</dbReference>
<dbReference type="EMBL" id="JAGETZ010000006">
    <property type="protein sequence ID" value="MBO2010258.1"/>
    <property type="molecule type" value="Genomic_DNA"/>
</dbReference>
<reference evidence="10 11" key="1">
    <citation type="submission" date="2021-03" db="EMBL/GenBank/DDBJ databases">
        <authorList>
            <person name="Kim M.K."/>
        </authorList>
    </citation>
    <scope>NUCLEOTIDE SEQUENCE [LARGE SCALE GENOMIC DNA]</scope>
    <source>
        <strain evidence="10 11">BT442</strain>
    </source>
</reference>